<proteinExistence type="predicted"/>
<dbReference type="AlphaFoldDB" id="A0A8J7J0C7"/>
<evidence type="ECO:0000313" key="4">
    <source>
        <dbReference type="Proteomes" id="UP000619079"/>
    </source>
</evidence>
<keyword evidence="2" id="KW-0812">Transmembrane</keyword>
<organism evidence="3 4">
    <name type="scientific">Sedimentitalea arenosa</name>
    <dbReference type="NCBI Taxonomy" id="2798803"/>
    <lineage>
        <taxon>Bacteria</taxon>
        <taxon>Pseudomonadati</taxon>
        <taxon>Pseudomonadota</taxon>
        <taxon>Alphaproteobacteria</taxon>
        <taxon>Rhodobacterales</taxon>
        <taxon>Paracoccaceae</taxon>
        <taxon>Sedimentitalea</taxon>
    </lineage>
</organism>
<keyword evidence="2" id="KW-0472">Membrane</keyword>
<evidence type="ECO:0000256" key="2">
    <source>
        <dbReference type="SAM" id="Phobius"/>
    </source>
</evidence>
<feature type="region of interest" description="Disordered" evidence="1">
    <location>
        <begin position="43"/>
        <end position="72"/>
    </location>
</feature>
<comment type="caution">
    <text evidence="3">The sequence shown here is derived from an EMBL/GenBank/DDBJ whole genome shotgun (WGS) entry which is preliminary data.</text>
</comment>
<name>A0A8J7J0C7_9RHOB</name>
<evidence type="ECO:0000256" key="1">
    <source>
        <dbReference type="SAM" id="MobiDB-lite"/>
    </source>
</evidence>
<evidence type="ECO:0000313" key="3">
    <source>
        <dbReference type="EMBL" id="MBJ6370010.1"/>
    </source>
</evidence>
<dbReference type="RefSeq" id="WP_199022773.1">
    <property type="nucleotide sequence ID" value="NZ_JAELVR010000001.1"/>
</dbReference>
<feature type="transmembrane region" description="Helical" evidence="2">
    <location>
        <begin position="19"/>
        <end position="36"/>
    </location>
</feature>
<keyword evidence="4" id="KW-1185">Reference proteome</keyword>
<reference evidence="3" key="1">
    <citation type="submission" date="2020-12" db="EMBL/GenBank/DDBJ databases">
        <title>Sedimentitalea sp. nov., isolated from sand in Incheon.</title>
        <authorList>
            <person name="Kim W."/>
        </authorList>
    </citation>
    <scope>NUCLEOTIDE SEQUENCE</scope>
    <source>
        <strain evidence="3">CAU 1593</strain>
    </source>
</reference>
<accession>A0A8J7J0C7</accession>
<dbReference type="EMBL" id="JAELVR010000001">
    <property type="protein sequence ID" value="MBJ6370010.1"/>
    <property type="molecule type" value="Genomic_DNA"/>
</dbReference>
<keyword evidence="2" id="KW-1133">Transmembrane helix</keyword>
<protein>
    <submittedName>
        <fullName evidence="3">Uncharacterized protein</fullName>
    </submittedName>
</protein>
<gene>
    <name evidence="3" type="ORF">JF290_00610</name>
</gene>
<dbReference type="Proteomes" id="UP000619079">
    <property type="component" value="Unassembled WGS sequence"/>
</dbReference>
<sequence length="72" mass="7410">MSAPQTNIEKQERRHKGPLIGVGLAVVVAIVGYVVWQSTFEAEQPGPAGVTGTEQAAPQVDPNAGNSTAPAD</sequence>